<dbReference type="CDD" id="cd17324">
    <property type="entry name" value="MFS_NepI_like"/>
    <property type="match status" value="1"/>
</dbReference>
<feature type="transmembrane region" description="Helical" evidence="7">
    <location>
        <begin position="69"/>
        <end position="88"/>
    </location>
</feature>
<dbReference type="PROSITE" id="PS50850">
    <property type="entry name" value="MFS"/>
    <property type="match status" value="1"/>
</dbReference>
<feature type="transmembrane region" description="Helical" evidence="7">
    <location>
        <begin position="38"/>
        <end position="60"/>
    </location>
</feature>
<dbReference type="PANTHER" id="PTHR43124">
    <property type="entry name" value="PURINE EFFLUX PUMP PBUE"/>
    <property type="match status" value="1"/>
</dbReference>
<feature type="transmembrane region" description="Helical" evidence="7">
    <location>
        <begin position="354"/>
        <end position="372"/>
    </location>
</feature>
<feature type="transmembrane region" description="Helical" evidence="7">
    <location>
        <begin position="94"/>
        <end position="120"/>
    </location>
</feature>
<keyword evidence="2" id="KW-0813">Transport</keyword>
<dbReference type="InterPro" id="IPR036259">
    <property type="entry name" value="MFS_trans_sf"/>
</dbReference>
<dbReference type="EMBL" id="CP145892">
    <property type="protein sequence ID" value="WWP23677.1"/>
    <property type="molecule type" value="Genomic_DNA"/>
</dbReference>
<evidence type="ECO:0000256" key="3">
    <source>
        <dbReference type="ARBA" id="ARBA00022475"/>
    </source>
</evidence>
<evidence type="ECO:0000256" key="5">
    <source>
        <dbReference type="ARBA" id="ARBA00022989"/>
    </source>
</evidence>
<gene>
    <name evidence="9" type="ORF">V6668_16455</name>
</gene>
<name>A0ABD8B1H6_PAEAM</name>
<keyword evidence="5 7" id="KW-1133">Transmembrane helix</keyword>
<dbReference type="InterPro" id="IPR011701">
    <property type="entry name" value="MFS"/>
</dbReference>
<keyword evidence="3" id="KW-1003">Cell membrane</keyword>
<feature type="transmembrane region" description="Helical" evidence="7">
    <location>
        <begin position="234"/>
        <end position="254"/>
    </location>
</feature>
<evidence type="ECO:0000256" key="6">
    <source>
        <dbReference type="ARBA" id="ARBA00023136"/>
    </source>
</evidence>
<evidence type="ECO:0000259" key="8">
    <source>
        <dbReference type="PROSITE" id="PS50850"/>
    </source>
</evidence>
<dbReference type="InterPro" id="IPR050189">
    <property type="entry name" value="MFS_Efflux_Transporters"/>
</dbReference>
<evidence type="ECO:0000256" key="1">
    <source>
        <dbReference type="ARBA" id="ARBA00004651"/>
    </source>
</evidence>
<comment type="subcellular location">
    <subcellularLocation>
        <location evidence="1">Cell membrane</location>
        <topology evidence="1">Multi-pass membrane protein</topology>
    </subcellularLocation>
</comment>
<proteinExistence type="predicted"/>
<feature type="domain" description="Major facilitator superfamily (MFS) profile" evidence="8">
    <location>
        <begin position="3"/>
        <end position="378"/>
    </location>
</feature>
<feature type="transmembrane region" description="Helical" evidence="7">
    <location>
        <begin position="127"/>
        <end position="145"/>
    </location>
</feature>
<organism evidence="9 10">
    <name type="scientific">Paenibacillus amylolyticus</name>
    <dbReference type="NCBI Taxonomy" id="1451"/>
    <lineage>
        <taxon>Bacteria</taxon>
        <taxon>Bacillati</taxon>
        <taxon>Bacillota</taxon>
        <taxon>Bacilli</taxon>
        <taxon>Bacillales</taxon>
        <taxon>Paenibacillaceae</taxon>
        <taxon>Paenibacillus</taxon>
    </lineage>
</organism>
<dbReference type="GeneID" id="93477090"/>
<sequence>MWKIYLLAVISFLNGASEYVIAGILDKIAESSNISVSSAGQLITVFSIAFGVGTPFLIAFTSKLDRKKLLVYALTVFSVINILIATITGYEMLIVARIISALSAGVIQVTLLTLAAVLAAPGKQGSSIATVIMGNSTALVIGVPIGRVVASHYDWNIIFIGLGVIGLILLFLALLIIPKVVAEEVVPLRDQFKFIMQPRIAAALLITFVWLGSYSILFTYISPYLLDIFSMSDQGVTVALFIFGIASAIGSKIGGLSTDKWGTFRTLAGGMILHATALLLFPFIGQSIFLLYILLIFWAIAAWSSGTPIQFQLISLAPAASGIVLSLHSAIGQVGMAAGAGIGGIAVNHSLLNYIPWIGALALVIGIVTTLLDNSLSKRKQTKKSLQ</sequence>
<dbReference type="RefSeq" id="WP_338708964.1">
    <property type="nucleotide sequence ID" value="NZ_CP145892.1"/>
</dbReference>
<protein>
    <submittedName>
        <fullName evidence="9">MFS transporter</fullName>
    </submittedName>
</protein>
<dbReference type="Proteomes" id="UP001364764">
    <property type="component" value="Chromosome"/>
</dbReference>
<dbReference type="Gene3D" id="1.20.1250.20">
    <property type="entry name" value="MFS general substrate transporter like domains"/>
    <property type="match status" value="2"/>
</dbReference>
<keyword evidence="6 7" id="KW-0472">Membrane</keyword>
<evidence type="ECO:0000313" key="9">
    <source>
        <dbReference type="EMBL" id="WWP23677.1"/>
    </source>
</evidence>
<feature type="transmembrane region" description="Helical" evidence="7">
    <location>
        <begin position="290"/>
        <end position="311"/>
    </location>
</feature>
<accession>A0ABD8B1H6</accession>
<dbReference type="Pfam" id="PF07690">
    <property type="entry name" value="MFS_1"/>
    <property type="match status" value="1"/>
</dbReference>
<feature type="transmembrane region" description="Helical" evidence="7">
    <location>
        <begin position="157"/>
        <end position="181"/>
    </location>
</feature>
<feature type="transmembrane region" description="Helical" evidence="7">
    <location>
        <begin position="202"/>
        <end position="222"/>
    </location>
</feature>
<feature type="transmembrane region" description="Helical" evidence="7">
    <location>
        <begin position="323"/>
        <end position="348"/>
    </location>
</feature>
<evidence type="ECO:0000256" key="2">
    <source>
        <dbReference type="ARBA" id="ARBA00022448"/>
    </source>
</evidence>
<reference evidence="9 10" key="1">
    <citation type="submission" date="2024-02" db="EMBL/GenBank/DDBJ databases">
        <title>Complete sequences of two Paenibacillus sp. strains and one Lysinibacillus strain isolated from the environment on STAA medium highlight biotechnological potential.</title>
        <authorList>
            <person name="Attere S.A."/>
            <person name="Piche L.C."/>
            <person name="Intertaglia L."/>
            <person name="Lami R."/>
            <person name="Charette S.J."/>
            <person name="Vincent A.T."/>
        </authorList>
    </citation>
    <scope>NUCLEOTIDE SEQUENCE [LARGE SCALE GENOMIC DNA]</scope>
    <source>
        <strain evidence="9 10">Y5S-7</strain>
    </source>
</reference>
<evidence type="ECO:0000256" key="7">
    <source>
        <dbReference type="SAM" id="Phobius"/>
    </source>
</evidence>
<keyword evidence="4 7" id="KW-0812">Transmembrane</keyword>
<dbReference type="GO" id="GO:0005886">
    <property type="term" value="C:plasma membrane"/>
    <property type="evidence" value="ECO:0007669"/>
    <property type="project" value="UniProtKB-SubCell"/>
</dbReference>
<dbReference type="PANTHER" id="PTHR43124:SF10">
    <property type="entry name" value="PURINE EFFLUX PUMP PBUE"/>
    <property type="match status" value="1"/>
</dbReference>
<dbReference type="InterPro" id="IPR020846">
    <property type="entry name" value="MFS_dom"/>
</dbReference>
<dbReference type="AlphaFoldDB" id="A0ABD8B1H6"/>
<evidence type="ECO:0000313" key="10">
    <source>
        <dbReference type="Proteomes" id="UP001364764"/>
    </source>
</evidence>
<evidence type="ECO:0000256" key="4">
    <source>
        <dbReference type="ARBA" id="ARBA00022692"/>
    </source>
</evidence>
<dbReference type="SUPFAM" id="SSF103473">
    <property type="entry name" value="MFS general substrate transporter"/>
    <property type="match status" value="1"/>
</dbReference>